<dbReference type="Gene3D" id="1.20.5.1930">
    <property type="match status" value="1"/>
</dbReference>
<dbReference type="Proteomes" id="UP000664800">
    <property type="component" value="Unassembled WGS sequence"/>
</dbReference>
<dbReference type="PANTHER" id="PTHR24421:SF59">
    <property type="entry name" value="OXYGEN SENSOR HISTIDINE KINASE NREB"/>
    <property type="match status" value="1"/>
</dbReference>
<evidence type="ECO:0000256" key="4">
    <source>
        <dbReference type="SAM" id="MobiDB-lite"/>
    </source>
</evidence>
<evidence type="ECO:0000259" key="5">
    <source>
        <dbReference type="SMART" id="SM00387"/>
    </source>
</evidence>
<dbReference type="SUPFAM" id="SSF55785">
    <property type="entry name" value="PYP-like sensor domain (PAS domain)"/>
    <property type="match status" value="1"/>
</dbReference>
<organism evidence="6 7">
    <name type="scientific">Thiomonas arsenitoxydans (strain DSM 22701 / CIP 110005 / 3As)</name>
    <dbReference type="NCBI Taxonomy" id="426114"/>
    <lineage>
        <taxon>Bacteria</taxon>
        <taxon>Pseudomonadati</taxon>
        <taxon>Pseudomonadota</taxon>
        <taxon>Betaproteobacteria</taxon>
        <taxon>Burkholderiales</taxon>
        <taxon>Thiomonas</taxon>
    </lineage>
</organism>
<protein>
    <submittedName>
        <fullName evidence="6">Histidine kinase</fullName>
    </submittedName>
</protein>
<sequence length="397" mass="43318">MLPQRHIRETPDHLADLAGDADLTHGATQAPEGFTDLRALVDQLPGFVFRLRHDGGQLRFDFASACCLPVCGVQATDLQHSAQHLLNQIDPLDLAPFHAALQASVASGFWNWEGRLHTPHGLKWVNVRARTRSIDALAAESTGIMLNVTQSHLRESQLLNLSSDLRQIASHLESVREAERARMARDLHDDLGQVLTALQMDVALLRKQFGAAQAPELFGNIDKLIHAAAEAGRRVASELRPSVLDLGLKAALRWMSAQYAQRYDIRVSTELSYKSEVGELIATELFRIAQEGLTNVVRHARARQAWVRCVDVEAHQICISVEDDGIGYTPQEPPASRPSLGLRGMRERAAVFGGSFQLDQSPRGGVRVQVCMPLGPTLSSDDAGAAQPQPSAGDALG</sequence>
<feature type="domain" description="Histidine kinase/HSP90-like ATPase" evidence="5">
    <location>
        <begin position="280"/>
        <end position="376"/>
    </location>
</feature>
<name>A0A8I1SYM7_THIA3</name>
<accession>A0A8I1SYM7</accession>
<evidence type="ECO:0000313" key="6">
    <source>
        <dbReference type="EMBL" id="MBN8745824.1"/>
    </source>
</evidence>
<dbReference type="SUPFAM" id="SSF55874">
    <property type="entry name" value="ATPase domain of HSP90 chaperone/DNA topoisomerase II/histidine kinase"/>
    <property type="match status" value="1"/>
</dbReference>
<reference evidence="6" key="1">
    <citation type="submission" date="2021-02" db="EMBL/GenBank/DDBJ databases">
        <title>Thiocyanate and organic carbon inputs drive convergent selection for specific autotrophic Afipia and Thiobacillus strains within complex microbiomes.</title>
        <authorList>
            <person name="Huddy R.J."/>
            <person name="Sachdeva R."/>
            <person name="Kadzinga F."/>
            <person name="Kantor R.S."/>
            <person name="Harrison S.T.L."/>
            <person name="Banfield J.F."/>
        </authorList>
    </citation>
    <scope>NUCLEOTIDE SEQUENCE</scope>
    <source>
        <strain evidence="6">SCN18_13_7_16_R3_B_64_19</strain>
    </source>
</reference>
<dbReference type="Pfam" id="PF02518">
    <property type="entry name" value="HATPase_c"/>
    <property type="match status" value="1"/>
</dbReference>
<dbReference type="CDD" id="cd16917">
    <property type="entry name" value="HATPase_UhpB-NarQ-NarX-like"/>
    <property type="match status" value="1"/>
</dbReference>
<keyword evidence="1" id="KW-0808">Transferase</keyword>
<evidence type="ECO:0000313" key="7">
    <source>
        <dbReference type="Proteomes" id="UP000664800"/>
    </source>
</evidence>
<dbReference type="GO" id="GO:0046983">
    <property type="term" value="F:protein dimerization activity"/>
    <property type="evidence" value="ECO:0007669"/>
    <property type="project" value="InterPro"/>
</dbReference>
<dbReference type="InterPro" id="IPR035965">
    <property type="entry name" value="PAS-like_dom_sf"/>
</dbReference>
<dbReference type="InterPro" id="IPR036890">
    <property type="entry name" value="HATPase_C_sf"/>
</dbReference>
<dbReference type="GO" id="GO:0016020">
    <property type="term" value="C:membrane"/>
    <property type="evidence" value="ECO:0007669"/>
    <property type="project" value="InterPro"/>
</dbReference>
<dbReference type="Pfam" id="PF07730">
    <property type="entry name" value="HisKA_3"/>
    <property type="match status" value="1"/>
</dbReference>
<dbReference type="Gene3D" id="3.30.565.10">
    <property type="entry name" value="Histidine kinase-like ATPase, C-terminal domain"/>
    <property type="match status" value="1"/>
</dbReference>
<dbReference type="Gene3D" id="3.30.450.20">
    <property type="entry name" value="PAS domain"/>
    <property type="match status" value="1"/>
</dbReference>
<dbReference type="RefSeq" id="WP_276733128.1">
    <property type="nucleotide sequence ID" value="NZ_JAFKMR010000047.1"/>
</dbReference>
<dbReference type="AlphaFoldDB" id="A0A8I1SYM7"/>
<dbReference type="InterPro" id="IPR050482">
    <property type="entry name" value="Sensor_HK_TwoCompSys"/>
</dbReference>
<keyword evidence="2 6" id="KW-0418">Kinase</keyword>
<dbReference type="GO" id="GO:0000155">
    <property type="term" value="F:phosphorelay sensor kinase activity"/>
    <property type="evidence" value="ECO:0007669"/>
    <property type="project" value="InterPro"/>
</dbReference>
<dbReference type="PANTHER" id="PTHR24421">
    <property type="entry name" value="NITRATE/NITRITE SENSOR PROTEIN NARX-RELATED"/>
    <property type="match status" value="1"/>
</dbReference>
<evidence type="ECO:0000256" key="1">
    <source>
        <dbReference type="ARBA" id="ARBA00022679"/>
    </source>
</evidence>
<dbReference type="EMBL" id="JAFKMR010000047">
    <property type="protein sequence ID" value="MBN8745824.1"/>
    <property type="molecule type" value="Genomic_DNA"/>
</dbReference>
<gene>
    <name evidence="6" type="ORF">J0I24_16270</name>
</gene>
<feature type="region of interest" description="Disordered" evidence="4">
    <location>
        <begin position="377"/>
        <end position="397"/>
    </location>
</feature>
<evidence type="ECO:0000256" key="2">
    <source>
        <dbReference type="ARBA" id="ARBA00022777"/>
    </source>
</evidence>
<keyword evidence="3" id="KW-0902">Two-component regulatory system</keyword>
<dbReference type="InterPro" id="IPR003594">
    <property type="entry name" value="HATPase_dom"/>
</dbReference>
<comment type="caution">
    <text evidence="6">The sequence shown here is derived from an EMBL/GenBank/DDBJ whole genome shotgun (WGS) entry which is preliminary data.</text>
</comment>
<proteinExistence type="predicted"/>
<dbReference type="InterPro" id="IPR011712">
    <property type="entry name" value="Sig_transdc_His_kin_sub3_dim/P"/>
</dbReference>
<evidence type="ECO:0000256" key="3">
    <source>
        <dbReference type="ARBA" id="ARBA00023012"/>
    </source>
</evidence>
<dbReference type="SMART" id="SM00387">
    <property type="entry name" value="HATPase_c"/>
    <property type="match status" value="1"/>
</dbReference>